<keyword evidence="4" id="KW-1185">Reference proteome</keyword>
<feature type="domain" description="Transposase TnpC homeodomain" evidence="2">
    <location>
        <begin position="54"/>
        <end position="130"/>
    </location>
</feature>
<reference evidence="4" key="1">
    <citation type="journal article" date="2019" name="Int. J. Syst. Evol. Microbiol.">
        <title>The Global Catalogue of Microorganisms (GCM) 10K type strain sequencing project: providing services to taxonomists for standard genome sequencing and annotation.</title>
        <authorList>
            <consortium name="The Broad Institute Genomics Platform"/>
            <consortium name="The Broad Institute Genome Sequencing Center for Infectious Disease"/>
            <person name="Wu L."/>
            <person name="Ma J."/>
        </authorList>
    </citation>
    <scope>NUCLEOTIDE SEQUENCE [LARGE SCALE GENOMIC DNA]</scope>
    <source>
        <strain evidence="4">JCM 16673</strain>
    </source>
</reference>
<name>A0ABP7TKM8_9BURK</name>
<evidence type="ECO:0000256" key="1">
    <source>
        <dbReference type="SAM" id="MobiDB-lite"/>
    </source>
</evidence>
<gene>
    <name evidence="3" type="ORF">GCM10022212_27020</name>
</gene>
<proteinExistence type="predicted"/>
<dbReference type="Pfam" id="PF13007">
    <property type="entry name" value="LZ_Tnp_IS66"/>
    <property type="match status" value="1"/>
</dbReference>
<dbReference type="EMBL" id="BAAAZE010000010">
    <property type="protein sequence ID" value="GAA4027511.1"/>
    <property type="molecule type" value="Genomic_DNA"/>
</dbReference>
<comment type="caution">
    <text evidence="3">The sequence shown here is derived from an EMBL/GenBank/DDBJ whole genome shotgun (WGS) entry which is preliminary data.</text>
</comment>
<evidence type="ECO:0000313" key="4">
    <source>
        <dbReference type="Proteomes" id="UP001501353"/>
    </source>
</evidence>
<dbReference type="Proteomes" id="UP001501353">
    <property type="component" value="Unassembled WGS sequence"/>
</dbReference>
<organism evidence="3 4">
    <name type="scientific">Actimicrobium antarcticum</name>
    <dbReference type="NCBI Taxonomy" id="1051899"/>
    <lineage>
        <taxon>Bacteria</taxon>
        <taxon>Pseudomonadati</taxon>
        <taxon>Pseudomonadota</taxon>
        <taxon>Betaproteobacteria</taxon>
        <taxon>Burkholderiales</taxon>
        <taxon>Oxalobacteraceae</taxon>
        <taxon>Actimicrobium</taxon>
    </lineage>
</organism>
<dbReference type="InterPro" id="IPR024463">
    <property type="entry name" value="Transposase_TnpC_homeodom"/>
</dbReference>
<feature type="region of interest" description="Disordered" evidence="1">
    <location>
        <begin position="86"/>
        <end position="121"/>
    </location>
</feature>
<evidence type="ECO:0000259" key="2">
    <source>
        <dbReference type="Pfam" id="PF13007"/>
    </source>
</evidence>
<protein>
    <recommendedName>
        <fullName evidence="2">Transposase TnpC homeodomain domain-containing protein</fullName>
    </recommendedName>
</protein>
<sequence length="181" mass="19853">MPFSPDLLDALPATLRVCVLKREAAHQQHPAAREQHIATREQYIAALEQRIGVLEEQFRLAQLKRFAPSSEKHGLQGCLFNEAESGLPALTTPDNADDHADTTEAADGTPSPGKKRGHHPLPAHLRRKQVEHDLPDADKVCSYCQGTSHRMGEDVTEQIAHRAGASQRAPACALQIRLPSL</sequence>
<accession>A0ABP7TKM8</accession>
<evidence type="ECO:0000313" key="3">
    <source>
        <dbReference type="EMBL" id="GAA4027511.1"/>
    </source>
</evidence>